<dbReference type="STRING" id="28573.A0A0U1M4F2"/>
<dbReference type="GO" id="GO:0003735">
    <property type="term" value="F:structural constituent of ribosome"/>
    <property type="evidence" value="ECO:0007669"/>
    <property type="project" value="InterPro"/>
</dbReference>
<accession>A0A0U1M4F2</accession>
<name>A0A0U1M4F2_TALIS</name>
<evidence type="ECO:0000313" key="7">
    <source>
        <dbReference type="Proteomes" id="UP000054383"/>
    </source>
</evidence>
<evidence type="ECO:0000256" key="4">
    <source>
        <dbReference type="RuleBase" id="RU000666"/>
    </source>
</evidence>
<comment type="similarity">
    <text evidence="1 4">Belongs to the eukaryotic ribosomal protein eL42 family.</text>
</comment>
<dbReference type="Gene3D" id="3.90.1140.10">
    <property type="entry name" value="Cyclic phosphodiesterase"/>
    <property type="match status" value="1"/>
</dbReference>
<dbReference type="FunFam" id="3.10.450.80:FF:000001">
    <property type="entry name" value="60S ribosomal protein L44"/>
    <property type="match status" value="1"/>
</dbReference>
<feature type="compositionally biased region" description="Low complexity" evidence="5">
    <location>
        <begin position="317"/>
        <end position="326"/>
    </location>
</feature>
<dbReference type="InterPro" id="IPR009097">
    <property type="entry name" value="Cyclic_Pdiesterase"/>
</dbReference>
<dbReference type="Gene3D" id="3.10.450.80">
    <property type="match status" value="1"/>
</dbReference>
<dbReference type="Pfam" id="PF00935">
    <property type="entry name" value="Ribosomal_L44"/>
    <property type="match status" value="1"/>
</dbReference>
<keyword evidence="3 4" id="KW-0687">Ribonucleoprotein</keyword>
<dbReference type="AlphaFoldDB" id="A0A0U1M4F2"/>
<keyword evidence="2 4" id="KW-0689">Ribosomal protein</keyword>
<dbReference type="SUPFAM" id="SSF55144">
    <property type="entry name" value="LigT-like"/>
    <property type="match status" value="1"/>
</dbReference>
<evidence type="ECO:0000256" key="2">
    <source>
        <dbReference type="ARBA" id="ARBA00022980"/>
    </source>
</evidence>
<dbReference type="EMBL" id="CVMT01000008">
    <property type="protein sequence ID" value="CRG90478.1"/>
    <property type="molecule type" value="Genomic_DNA"/>
</dbReference>
<evidence type="ECO:0000256" key="1">
    <source>
        <dbReference type="ARBA" id="ARBA00009364"/>
    </source>
</evidence>
<keyword evidence="7" id="KW-1185">Reference proteome</keyword>
<dbReference type="InterPro" id="IPR011332">
    <property type="entry name" value="Ribosomal_zn-bd"/>
</dbReference>
<organism evidence="6 7">
    <name type="scientific">Talaromyces islandicus</name>
    <name type="common">Penicillium islandicum</name>
    <dbReference type="NCBI Taxonomy" id="28573"/>
    <lineage>
        <taxon>Eukaryota</taxon>
        <taxon>Fungi</taxon>
        <taxon>Dikarya</taxon>
        <taxon>Ascomycota</taxon>
        <taxon>Pezizomycotina</taxon>
        <taxon>Eurotiomycetes</taxon>
        <taxon>Eurotiomycetidae</taxon>
        <taxon>Eurotiales</taxon>
        <taxon>Trichocomaceae</taxon>
        <taxon>Talaromyces</taxon>
        <taxon>Talaromyces sect. Islandici</taxon>
    </lineage>
</organism>
<evidence type="ECO:0000256" key="5">
    <source>
        <dbReference type="SAM" id="MobiDB-lite"/>
    </source>
</evidence>
<gene>
    <name evidence="6" type="ORF">PISL3812_07522</name>
</gene>
<dbReference type="OMA" id="WVIGHEK"/>
<feature type="compositionally biased region" description="Basic residues" evidence="5">
    <location>
        <begin position="298"/>
        <end position="316"/>
    </location>
</feature>
<dbReference type="OrthoDB" id="2967263at2759"/>
<dbReference type="PANTHER" id="PTHR10369">
    <property type="entry name" value="60S RIBOSOMAL PROTEIN L36A/L44"/>
    <property type="match status" value="1"/>
</dbReference>
<dbReference type="GO" id="GO:1990904">
    <property type="term" value="C:ribonucleoprotein complex"/>
    <property type="evidence" value="ECO:0007669"/>
    <property type="project" value="UniProtKB-KW"/>
</dbReference>
<dbReference type="Proteomes" id="UP000054383">
    <property type="component" value="Unassembled WGS sequence"/>
</dbReference>
<reference evidence="6 7" key="1">
    <citation type="submission" date="2015-04" db="EMBL/GenBank/DDBJ databases">
        <authorList>
            <person name="Syromyatnikov M.Y."/>
            <person name="Popov V.N."/>
        </authorList>
    </citation>
    <scope>NUCLEOTIDE SEQUENCE [LARGE SCALE GENOMIC DNA]</scope>
    <source>
        <strain evidence="6">WF-38-12</strain>
    </source>
</reference>
<dbReference type="InterPro" id="IPR053708">
    <property type="entry name" value="Ribosomal_LSU_eL42"/>
</dbReference>
<proteinExistence type="inferred from homology"/>
<evidence type="ECO:0000313" key="6">
    <source>
        <dbReference type="EMBL" id="CRG90478.1"/>
    </source>
</evidence>
<protein>
    <submittedName>
        <fullName evidence="6">Large subunit ribosomal protein L44e</fullName>
    </submittedName>
</protein>
<dbReference type="PROSITE" id="PS01172">
    <property type="entry name" value="RIBOSOMAL_L44E"/>
    <property type="match status" value="1"/>
</dbReference>
<feature type="region of interest" description="Disordered" evidence="5">
    <location>
        <begin position="295"/>
        <end position="336"/>
    </location>
</feature>
<evidence type="ECO:0000256" key="3">
    <source>
        <dbReference type="ARBA" id="ARBA00023274"/>
    </source>
</evidence>
<dbReference type="SUPFAM" id="SSF57829">
    <property type="entry name" value="Zn-binding ribosomal proteins"/>
    <property type="match status" value="1"/>
</dbReference>
<dbReference type="GO" id="GO:0005840">
    <property type="term" value="C:ribosome"/>
    <property type="evidence" value="ECO:0007669"/>
    <property type="project" value="UniProtKB-KW"/>
</dbReference>
<sequence length="469" mass="52722">MAAVVFEDLSGAATPVSDSDNPYQPLIEAANNDPLQIQERYSTHRTTRNGNQKTKILDPSFDGWTLDPILAKLDGPNRDPAFIDERFCLVFWGRPPGHIRKMIYDIQQEIREIAPDMWFMPQENLHITVLELVHSTTEPEMDKLVSALLKDGAAEKIANLTLQYRPRLIKPMVSYDAAAMALSFVPAAGEGEGKTAEDDKFTYHHLRRDAFDQAKAAGVTPASRYAVPSAHLTIGRFINQNGFRDGAGSFDKEKVKRVIDRIGNINARLEAQYWPSSSGIPTGGDWTVGQEKGLDFRKGHKPPPKTHNYRLNHRTTKSTTSTTSTKLYPGKYRQNGGKYDVRRLATRDGKFEGSKISQRLQLDSVNVPKTRRTYCKGKECKKHTQHKVTQYKAGKASLFAQGKRRYDRKQSGYGGQTKPVFHKKAKTTKKVVLRLECTQCKTKAQLALKRCKHFELGGDKKTKGAALVF</sequence>
<dbReference type="InterPro" id="IPR000552">
    <property type="entry name" value="Ribosomal_eL44"/>
</dbReference>
<dbReference type="GO" id="GO:0006412">
    <property type="term" value="P:translation"/>
    <property type="evidence" value="ECO:0007669"/>
    <property type="project" value="InterPro"/>
</dbReference>